<evidence type="ECO:0000256" key="6">
    <source>
        <dbReference type="SAM" id="Phobius"/>
    </source>
</evidence>
<dbReference type="Proteomes" id="UP001163046">
    <property type="component" value="Unassembled WGS sequence"/>
</dbReference>
<comment type="subcellular location">
    <subcellularLocation>
        <location evidence="1">Membrane</location>
        <topology evidence="1">Multi-pass membrane protein</topology>
    </subcellularLocation>
</comment>
<evidence type="ECO:0000259" key="7">
    <source>
        <dbReference type="Pfam" id="PF00520"/>
    </source>
</evidence>
<feature type="compositionally biased region" description="Polar residues" evidence="5">
    <location>
        <begin position="257"/>
        <end position="267"/>
    </location>
</feature>
<protein>
    <recommendedName>
        <fullName evidence="7">Ion transport domain-containing protein</fullName>
    </recommendedName>
</protein>
<dbReference type="InterPro" id="IPR043203">
    <property type="entry name" value="VGCC_Ca_Na"/>
</dbReference>
<dbReference type="PANTHER" id="PTHR10037:SF62">
    <property type="entry name" value="SODIUM CHANNEL PROTEIN 60E"/>
    <property type="match status" value="1"/>
</dbReference>
<dbReference type="InterPro" id="IPR005821">
    <property type="entry name" value="Ion_trans_dom"/>
</dbReference>
<name>A0A9X0CSB5_9CNID</name>
<evidence type="ECO:0000256" key="4">
    <source>
        <dbReference type="ARBA" id="ARBA00023136"/>
    </source>
</evidence>
<dbReference type="GO" id="GO:0001518">
    <property type="term" value="C:voltage-gated sodium channel complex"/>
    <property type="evidence" value="ECO:0007669"/>
    <property type="project" value="TreeGrafter"/>
</dbReference>
<dbReference type="GO" id="GO:0086010">
    <property type="term" value="P:membrane depolarization during action potential"/>
    <property type="evidence" value="ECO:0007669"/>
    <property type="project" value="TreeGrafter"/>
</dbReference>
<dbReference type="AlphaFoldDB" id="A0A9X0CSB5"/>
<dbReference type="Gene3D" id="1.10.287.70">
    <property type="match status" value="1"/>
</dbReference>
<dbReference type="GO" id="GO:0005248">
    <property type="term" value="F:voltage-gated sodium channel activity"/>
    <property type="evidence" value="ECO:0007669"/>
    <property type="project" value="TreeGrafter"/>
</dbReference>
<keyword evidence="9" id="KW-1185">Reference proteome</keyword>
<keyword evidence="2 6" id="KW-0812">Transmembrane</keyword>
<feature type="region of interest" description="Disordered" evidence="5">
    <location>
        <begin position="246"/>
        <end position="267"/>
    </location>
</feature>
<evidence type="ECO:0000256" key="5">
    <source>
        <dbReference type="SAM" id="MobiDB-lite"/>
    </source>
</evidence>
<evidence type="ECO:0000313" key="8">
    <source>
        <dbReference type="EMBL" id="KAJ7374232.1"/>
    </source>
</evidence>
<proteinExistence type="predicted"/>
<dbReference type="OrthoDB" id="2984333at2759"/>
<organism evidence="8 9">
    <name type="scientific">Desmophyllum pertusum</name>
    <dbReference type="NCBI Taxonomy" id="174260"/>
    <lineage>
        <taxon>Eukaryota</taxon>
        <taxon>Metazoa</taxon>
        <taxon>Cnidaria</taxon>
        <taxon>Anthozoa</taxon>
        <taxon>Hexacorallia</taxon>
        <taxon>Scleractinia</taxon>
        <taxon>Caryophylliina</taxon>
        <taxon>Caryophylliidae</taxon>
        <taxon>Desmophyllum</taxon>
    </lineage>
</organism>
<dbReference type="Pfam" id="PF00520">
    <property type="entry name" value="Ion_trans"/>
    <property type="match status" value="1"/>
</dbReference>
<accession>A0A9X0CSB5</accession>
<dbReference type="GO" id="GO:0019228">
    <property type="term" value="P:neuronal action potential"/>
    <property type="evidence" value="ECO:0007669"/>
    <property type="project" value="TreeGrafter"/>
</dbReference>
<keyword evidence="3 6" id="KW-1133">Transmembrane helix</keyword>
<feature type="compositionally biased region" description="Basic and acidic residues" evidence="5">
    <location>
        <begin position="246"/>
        <end position="255"/>
    </location>
</feature>
<gene>
    <name evidence="8" type="ORF">OS493_007308</name>
</gene>
<reference evidence="8" key="1">
    <citation type="submission" date="2023-01" db="EMBL/GenBank/DDBJ databases">
        <title>Genome assembly of the deep-sea coral Lophelia pertusa.</title>
        <authorList>
            <person name="Herrera S."/>
            <person name="Cordes E."/>
        </authorList>
    </citation>
    <scope>NUCLEOTIDE SEQUENCE</scope>
    <source>
        <strain evidence="8">USNM1676648</strain>
        <tissue evidence="8">Polyp</tissue>
    </source>
</reference>
<evidence type="ECO:0000256" key="1">
    <source>
        <dbReference type="ARBA" id="ARBA00004141"/>
    </source>
</evidence>
<evidence type="ECO:0000313" key="9">
    <source>
        <dbReference type="Proteomes" id="UP001163046"/>
    </source>
</evidence>
<sequence>MMLLFRLSTGSGWNDIMNALSLQPPDCDPNKGFPKGNCGSPLGAAGYLISYIVIVFMIIVNMYIAVILENVNRATKMTILPSRRKTLTGTTKNGQRLFQMENNSFLLINCQTLWTSWKNRSDIPNQTYLDCDSWISQYALGNSFTALTCSRRLCGAFWKNTASHRKCSKRSQSEWKHSLQSLLVGSTPLLFSAPRRRNFNVTRKPKWCRREYFTIVTAEESRENQNDRSYFDEYFQLESFRTITRHQKDSYREPRSGQVSDTDINIQ</sequence>
<evidence type="ECO:0000256" key="3">
    <source>
        <dbReference type="ARBA" id="ARBA00022989"/>
    </source>
</evidence>
<dbReference type="EMBL" id="MU826828">
    <property type="protein sequence ID" value="KAJ7374232.1"/>
    <property type="molecule type" value="Genomic_DNA"/>
</dbReference>
<feature type="transmembrane region" description="Helical" evidence="6">
    <location>
        <begin position="45"/>
        <end position="68"/>
    </location>
</feature>
<feature type="domain" description="Ion transport" evidence="7">
    <location>
        <begin position="1"/>
        <end position="76"/>
    </location>
</feature>
<evidence type="ECO:0000256" key="2">
    <source>
        <dbReference type="ARBA" id="ARBA00022692"/>
    </source>
</evidence>
<comment type="caution">
    <text evidence="8">The sequence shown here is derived from an EMBL/GenBank/DDBJ whole genome shotgun (WGS) entry which is preliminary data.</text>
</comment>
<keyword evidence="4 6" id="KW-0472">Membrane</keyword>
<dbReference type="PANTHER" id="PTHR10037">
    <property type="entry name" value="VOLTAGE-GATED CATION CHANNEL CALCIUM AND SODIUM"/>
    <property type="match status" value="1"/>
</dbReference>